<feature type="transmembrane region" description="Helical" evidence="1">
    <location>
        <begin position="6"/>
        <end position="25"/>
    </location>
</feature>
<dbReference type="PROSITE" id="PS50195">
    <property type="entry name" value="PX"/>
    <property type="match status" value="2"/>
</dbReference>
<name>A0AAU9IXD8_9CILI</name>
<evidence type="ECO:0000313" key="4">
    <source>
        <dbReference type="Proteomes" id="UP001162131"/>
    </source>
</evidence>
<evidence type="ECO:0000313" key="3">
    <source>
        <dbReference type="EMBL" id="CAG9312983.1"/>
    </source>
</evidence>
<dbReference type="InterPro" id="IPR001683">
    <property type="entry name" value="PX_dom"/>
</dbReference>
<dbReference type="SMART" id="SM00312">
    <property type="entry name" value="PX"/>
    <property type="match status" value="3"/>
</dbReference>
<dbReference type="CDD" id="cd06093">
    <property type="entry name" value="PX_domain"/>
    <property type="match status" value="3"/>
</dbReference>
<keyword evidence="1" id="KW-0472">Membrane</keyword>
<gene>
    <name evidence="3" type="ORF">BSTOLATCC_MIC7774</name>
</gene>
<proteinExistence type="predicted"/>
<evidence type="ECO:0000259" key="2">
    <source>
        <dbReference type="PROSITE" id="PS50195"/>
    </source>
</evidence>
<sequence>MERIYIIVLCGILIIIPVWFICYSLRRCLIHWHDGIDRTQTFTKNLVVKNICIISSSLFNFVHVFYIIPADIHETDEKIVRMVLFTLLGSAWAICLFLVNFEHRRRLRTTWYGLRSFWILNMILQISFTVIILLDPWNDSIQLKEWKIATFVICCCSSTILSIYSFCKPNEFSVYSVEPLLRQNSNNLPTRKNSKKNSVLPQEDFEPQLIHTAIKECKVKTENNRQVVYYHIIVTIGADTHTVRKTYQDFETLHNNLREKFPRYEFPNLEFPKFPITMSGSANIDERKQALDEYLSNLCFPEFMNDELLNYLKIEGHSRTACMEAHKRARGEERRHSNASDTMKSNHGSFSAYYANSQDLPKGEENCDNYQLQEYIKLKIVKWVEKEHIEYVIQWKAAKLVGEGTVMKRYSEIWDFHRRLRKIVAPAGLPNFPKKNYMQTLRKRDTETIEIRRIDLENYLGHVLNDPAYICQEGLDFIECKVSIEALWKSKNTDYSYLLYTPIIWDNEVDRDDHFIVYTLKFAKFEKTKKIKEWNVKRRYKDFDRLNTFLIKRSASPILGNYINSRNSLKNVKLEEALFPTLPGKSIAPLSSPKEIDNRKQGLELYLEGLLGCPSIIDAFEFKAFINDYEE</sequence>
<reference evidence="3" key="1">
    <citation type="submission" date="2021-09" db="EMBL/GenBank/DDBJ databases">
        <authorList>
            <consortium name="AG Swart"/>
            <person name="Singh M."/>
            <person name="Singh A."/>
            <person name="Seah K."/>
            <person name="Emmerich C."/>
        </authorList>
    </citation>
    <scope>NUCLEOTIDE SEQUENCE</scope>
    <source>
        <strain evidence="3">ATCC30299</strain>
    </source>
</reference>
<dbReference type="PANTHER" id="PTHR22775">
    <property type="entry name" value="SORTING NEXIN"/>
    <property type="match status" value="1"/>
</dbReference>
<accession>A0AAU9IXD8</accession>
<comment type="caution">
    <text evidence="3">The sequence shown here is derived from an EMBL/GenBank/DDBJ whole genome shotgun (WGS) entry which is preliminary data.</text>
</comment>
<dbReference type="AlphaFoldDB" id="A0AAU9IXD8"/>
<dbReference type="PANTHER" id="PTHR22775:SF3">
    <property type="entry name" value="SORTING NEXIN-13"/>
    <property type="match status" value="1"/>
</dbReference>
<feature type="domain" description="PX" evidence="2">
    <location>
        <begin position="496"/>
        <end position="631"/>
    </location>
</feature>
<dbReference type="SUPFAM" id="SSF64268">
    <property type="entry name" value="PX domain"/>
    <property type="match status" value="3"/>
</dbReference>
<evidence type="ECO:0000256" key="1">
    <source>
        <dbReference type="SAM" id="Phobius"/>
    </source>
</evidence>
<feature type="transmembrane region" description="Helical" evidence="1">
    <location>
        <begin position="79"/>
        <end position="100"/>
    </location>
</feature>
<protein>
    <recommendedName>
        <fullName evidence="2">PX domain-containing protein</fullName>
    </recommendedName>
</protein>
<feature type="transmembrane region" description="Helical" evidence="1">
    <location>
        <begin position="112"/>
        <end position="134"/>
    </location>
</feature>
<keyword evidence="4" id="KW-1185">Reference proteome</keyword>
<dbReference type="Pfam" id="PF00787">
    <property type="entry name" value="PX"/>
    <property type="match status" value="3"/>
</dbReference>
<dbReference type="Proteomes" id="UP001162131">
    <property type="component" value="Unassembled WGS sequence"/>
</dbReference>
<dbReference type="GO" id="GO:0035091">
    <property type="term" value="F:phosphatidylinositol binding"/>
    <property type="evidence" value="ECO:0007669"/>
    <property type="project" value="InterPro"/>
</dbReference>
<keyword evidence="1" id="KW-0812">Transmembrane</keyword>
<dbReference type="EMBL" id="CAJZBQ010000009">
    <property type="protein sequence ID" value="CAG9312983.1"/>
    <property type="molecule type" value="Genomic_DNA"/>
</dbReference>
<dbReference type="InterPro" id="IPR036871">
    <property type="entry name" value="PX_dom_sf"/>
</dbReference>
<keyword evidence="1" id="KW-1133">Transmembrane helix</keyword>
<feature type="transmembrane region" description="Helical" evidence="1">
    <location>
        <begin position="46"/>
        <end position="67"/>
    </location>
</feature>
<dbReference type="Gene3D" id="3.30.1520.10">
    <property type="entry name" value="Phox-like domain"/>
    <property type="match status" value="3"/>
</dbReference>
<organism evidence="3 4">
    <name type="scientific">Blepharisma stoltei</name>
    <dbReference type="NCBI Taxonomy" id="1481888"/>
    <lineage>
        <taxon>Eukaryota</taxon>
        <taxon>Sar</taxon>
        <taxon>Alveolata</taxon>
        <taxon>Ciliophora</taxon>
        <taxon>Postciliodesmatophora</taxon>
        <taxon>Heterotrichea</taxon>
        <taxon>Heterotrichida</taxon>
        <taxon>Blepharismidae</taxon>
        <taxon>Blepharisma</taxon>
    </lineage>
</organism>
<feature type="domain" description="PX" evidence="2">
    <location>
        <begin position="208"/>
        <end position="495"/>
    </location>
</feature>